<gene>
    <name evidence="9" type="ORF">SAMN06265827_10770</name>
</gene>
<dbReference type="InterPro" id="IPR000192">
    <property type="entry name" value="Aminotrans_V_dom"/>
</dbReference>
<dbReference type="Pfam" id="PF00266">
    <property type="entry name" value="Aminotran_5"/>
    <property type="match status" value="1"/>
</dbReference>
<sequence>MIYVNNAATTWPKPEGVYQQINSCMRDFGYNPGRSGGVGISRIERDIFNVRTKVAKLINAANSSRVIFTSGATEALNLAIKGVLRKGDHVITTELEHNSVLRPLRKLEKSKLIELSIIQIDQKGRLNLKQLEEEIQENTTLIVTTHASNVIGSIVDIKRIGGLAHNRGITYLVDAAQTAGVVEIDVEKMKIDLLVLAGHKSLYGPPGIGVLYINEGIELDTLIEGGTGSDSLSTYQPTILPDRYEAGTLNTMGIIGLGAGIDFVLETGIAQIRAEELRLTKRLIAGLKKINDIIIYGDLEMEARVAVVGFNLKEIAAADLGYILESHFNISVRAGLHCAPLLHQALHTKKIGMVRVSFSYFNTEEEVDIILEALSKIANNKEEFGL</sequence>
<accession>A0A285GGD6</accession>
<dbReference type="SUPFAM" id="SSF53383">
    <property type="entry name" value="PLP-dependent transferases"/>
    <property type="match status" value="1"/>
</dbReference>
<dbReference type="EMBL" id="OBDZ01000007">
    <property type="protein sequence ID" value="SNY22488.1"/>
    <property type="molecule type" value="Genomic_DNA"/>
</dbReference>
<dbReference type="GO" id="GO:0031071">
    <property type="term" value="F:cysteine desulfurase activity"/>
    <property type="evidence" value="ECO:0007669"/>
    <property type="project" value="UniProtKB-EC"/>
</dbReference>
<dbReference type="InterPro" id="IPR015421">
    <property type="entry name" value="PyrdxlP-dep_Trfase_major"/>
</dbReference>
<dbReference type="OrthoDB" id="9804366at2"/>
<dbReference type="NCBIfam" id="TIGR01977">
    <property type="entry name" value="am_tr_V_EF2568"/>
    <property type="match status" value="1"/>
</dbReference>
<dbReference type="InterPro" id="IPR020578">
    <property type="entry name" value="Aminotrans_V_PyrdxlP_BS"/>
</dbReference>
<dbReference type="InterPro" id="IPR010970">
    <property type="entry name" value="Cys_dSase_SufS"/>
</dbReference>
<dbReference type="GO" id="GO:0006534">
    <property type="term" value="P:cysteine metabolic process"/>
    <property type="evidence" value="ECO:0007669"/>
    <property type="project" value="InterPro"/>
</dbReference>
<dbReference type="CDD" id="cd06453">
    <property type="entry name" value="SufS_like"/>
    <property type="match status" value="1"/>
</dbReference>
<evidence type="ECO:0000313" key="9">
    <source>
        <dbReference type="EMBL" id="SNY22488.1"/>
    </source>
</evidence>
<dbReference type="PANTHER" id="PTHR43586">
    <property type="entry name" value="CYSTEINE DESULFURASE"/>
    <property type="match status" value="1"/>
</dbReference>
<dbReference type="Gene3D" id="3.40.640.10">
    <property type="entry name" value="Type I PLP-dependent aspartate aminotransferase-like (Major domain)"/>
    <property type="match status" value="1"/>
</dbReference>
<dbReference type="GO" id="GO:0030170">
    <property type="term" value="F:pyridoxal phosphate binding"/>
    <property type="evidence" value="ECO:0007669"/>
    <property type="project" value="InterPro"/>
</dbReference>
<dbReference type="InterPro" id="IPR015422">
    <property type="entry name" value="PyrdxlP-dep_Trfase_small"/>
</dbReference>
<dbReference type="STRING" id="1413210.U472_07155"/>
<dbReference type="PROSITE" id="PS00595">
    <property type="entry name" value="AA_TRANSFER_CLASS_5"/>
    <property type="match status" value="1"/>
</dbReference>
<evidence type="ECO:0000256" key="6">
    <source>
        <dbReference type="ARBA" id="ARBA00050776"/>
    </source>
</evidence>
<dbReference type="Gene3D" id="3.90.1150.10">
    <property type="entry name" value="Aspartate Aminotransferase, domain 1"/>
    <property type="match status" value="1"/>
</dbReference>
<reference evidence="10" key="1">
    <citation type="submission" date="2017-09" db="EMBL/GenBank/DDBJ databases">
        <authorList>
            <person name="Varghese N."/>
            <person name="Submissions S."/>
        </authorList>
    </citation>
    <scope>NUCLEOTIDE SEQUENCE [LARGE SCALE GENOMIC DNA]</scope>
    <source>
        <strain evidence="10">MSL47</strain>
    </source>
</reference>
<evidence type="ECO:0000256" key="7">
    <source>
        <dbReference type="RuleBase" id="RU004504"/>
    </source>
</evidence>
<dbReference type="InterPro" id="IPR010969">
    <property type="entry name" value="Cys_dSase-rel_unknwn_funct"/>
</dbReference>
<feature type="domain" description="Aminotransferase class V" evidence="8">
    <location>
        <begin position="2"/>
        <end position="369"/>
    </location>
</feature>
<protein>
    <recommendedName>
        <fullName evidence="3">cysteine desulfurase</fullName>
        <ecNumber evidence="3">2.8.1.7</ecNumber>
    </recommendedName>
</protein>
<evidence type="ECO:0000256" key="5">
    <source>
        <dbReference type="ARBA" id="ARBA00022898"/>
    </source>
</evidence>
<comment type="catalytic activity">
    <reaction evidence="6">
        <text>(sulfur carrier)-H + L-cysteine = (sulfur carrier)-SH + L-alanine</text>
        <dbReference type="Rhea" id="RHEA:43892"/>
        <dbReference type="Rhea" id="RHEA-COMP:14737"/>
        <dbReference type="Rhea" id="RHEA-COMP:14739"/>
        <dbReference type="ChEBI" id="CHEBI:29917"/>
        <dbReference type="ChEBI" id="CHEBI:35235"/>
        <dbReference type="ChEBI" id="CHEBI:57972"/>
        <dbReference type="ChEBI" id="CHEBI:64428"/>
        <dbReference type="EC" id="2.8.1.7"/>
    </reaction>
</comment>
<dbReference type="EC" id="2.8.1.7" evidence="3"/>
<evidence type="ECO:0000259" key="8">
    <source>
        <dbReference type="Pfam" id="PF00266"/>
    </source>
</evidence>
<evidence type="ECO:0000256" key="3">
    <source>
        <dbReference type="ARBA" id="ARBA00012239"/>
    </source>
</evidence>
<evidence type="ECO:0000256" key="1">
    <source>
        <dbReference type="ARBA" id="ARBA00001933"/>
    </source>
</evidence>
<dbReference type="PANTHER" id="PTHR43586:SF4">
    <property type="entry name" value="ISOPENICILLIN N EPIMERASE"/>
    <property type="match status" value="1"/>
</dbReference>
<dbReference type="InterPro" id="IPR016454">
    <property type="entry name" value="Cysteine_dSase"/>
</dbReference>
<proteinExistence type="inferred from homology"/>
<evidence type="ECO:0000313" key="10">
    <source>
        <dbReference type="Proteomes" id="UP000219573"/>
    </source>
</evidence>
<dbReference type="InterPro" id="IPR015424">
    <property type="entry name" value="PyrdxlP-dep_Trfase"/>
</dbReference>
<comment type="cofactor">
    <cofactor evidence="1 7">
        <name>pyridoxal 5'-phosphate</name>
        <dbReference type="ChEBI" id="CHEBI:597326"/>
    </cofactor>
</comment>
<evidence type="ECO:0000256" key="4">
    <source>
        <dbReference type="ARBA" id="ARBA00022679"/>
    </source>
</evidence>
<comment type="similarity">
    <text evidence="2">Belongs to the class-V pyridoxal-phosphate-dependent aminotransferase family. Csd subfamily.</text>
</comment>
<keyword evidence="4" id="KW-0808">Transferase</keyword>
<dbReference type="RefSeq" id="WP_097017258.1">
    <property type="nucleotide sequence ID" value="NZ_OBDZ01000007.1"/>
</dbReference>
<evidence type="ECO:0000256" key="2">
    <source>
        <dbReference type="ARBA" id="ARBA00010447"/>
    </source>
</evidence>
<dbReference type="AlphaFoldDB" id="A0A285GGD6"/>
<name>A0A285GGD6_9FIRM</name>
<keyword evidence="10" id="KW-1185">Reference proteome</keyword>
<dbReference type="Proteomes" id="UP000219573">
    <property type="component" value="Unassembled WGS sequence"/>
</dbReference>
<keyword evidence="5" id="KW-0663">Pyridoxal phosphate</keyword>
<organism evidence="9 10">
    <name type="scientific">Orenia metallireducens</name>
    <dbReference type="NCBI Taxonomy" id="1413210"/>
    <lineage>
        <taxon>Bacteria</taxon>
        <taxon>Bacillati</taxon>
        <taxon>Bacillota</taxon>
        <taxon>Clostridia</taxon>
        <taxon>Halanaerobiales</taxon>
        <taxon>Halobacteroidaceae</taxon>
        <taxon>Orenia</taxon>
    </lineage>
</organism>
<dbReference type="PIRSF" id="PIRSF005572">
    <property type="entry name" value="NifS"/>
    <property type="match status" value="1"/>
</dbReference>